<dbReference type="Proteomes" id="UP000076858">
    <property type="component" value="Unassembled WGS sequence"/>
</dbReference>
<dbReference type="OrthoDB" id="6377591at2759"/>
<feature type="domain" description="Reverse transcriptase" evidence="1">
    <location>
        <begin position="419"/>
        <end position="597"/>
    </location>
</feature>
<protein>
    <recommendedName>
        <fullName evidence="1">Reverse transcriptase domain-containing protein</fullName>
    </recommendedName>
</protein>
<organism evidence="2 3">
    <name type="scientific">Daphnia magna</name>
    <dbReference type="NCBI Taxonomy" id="35525"/>
    <lineage>
        <taxon>Eukaryota</taxon>
        <taxon>Metazoa</taxon>
        <taxon>Ecdysozoa</taxon>
        <taxon>Arthropoda</taxon>
        <taxon>Crustacea</taxon>
        <taxon>Branchiopoda</taxon>
        <taxon>Diplostraca</taxon>
        <taxon>Cladocera</taxon>
        <taxon>Anomopoda</taxon>
        <taxon>Daphniidae</taxon>
        <taxon>Daphnia</taxon>
    </lineage>
</organism>
<dbReference type="Gene3D" id="3.10.10.10">
    <property type="entry name" value="HIV Type 1 Reverse Transcriptase, subunit A, domain 1"/>
    <property type="match status" value="1"/>
</dbReference>
<dbReference type="SUPFAM" id="SSF56672">
    <property type="entry name" value="DNA/RNA polymerases"/>
    <property type="match status" value="1"/>
</dbReference>
<dbReference type="EMBL" id="LRGB01000203">
    <property type="protein sequence ID" value="KZS20379.1"/>
    <property type="molecule type" value="Genomic_DNA"/>
</dbReference>
<dbReference type="PROSITE" id="PS50878">
    <property type="entry name" value="RT_POL"/>
    <property type="match status" value="1"/>
</dbReference>
<dbReference type="InterPro" id="IPR043502">
    <property type="entry name" value="DNA/RNA_pol_sf"/>
</dbReference>
<name>A0A162RBH1_9CRUS</name>
<evidence type="ECO:0000313" key="3">
    <source>
        <dbReference type="Proteomes" id="UP000076858"/>
    </source>
</evidence>
<reference evidence="2 3" key="1">
    <citation type="submission" date="2016-03" db="EMBL/GenBank/DDBJ databases">
        <title>EvidentialGene: Evidence-directed Construction of Genes on Genomes.</title>
        <authorList>
            <person name="Gilbert D.G."/>
            <person name="Choi J.-H."/>
            <person name="Mockaitis K."/>
            <person name="Colbourne J."/>
            <person name="Pfrender M."/>
        </authorList>
    </citation>
    <scope>NUCLEOTIDE SEQUENCE [LARGE SCALE GENOMIC DNA]</scope>
    <source>
        <strain evidence="2 3">Xinb3</strain>
        <tissue evidence="2">Complete organism</tissue>
    </source>
</reference>
<sequence length="711" mass="78982">VLSMGLTDDQLDNHTVVIGHLRARCNAGRNRHVWRQQFADKKQGIQQAADDWLCELRDLARKCEFATDCCANCEPTRILGQLIFGVESDEVRVKLLEHGATLSLDQTLTIIRTAEASNKQSKNLKTGYAAAFQGATSSYKRFKQKSSNPPVGGSSSAGAKFAGCWNCGSKTRCKPLTACPAQGKECKKCGLLNHYFRVCRNPKAVKKQQGIYIDPSPPTGGAVNASDLVELAVNLEKWTSSLEINFLPDTGADLDAIPESLYKRKFSRVALQKGVQPVTAVGSPIINIGVFSAVIVWTTRDKVSQSVNTAIHVLRELKQPVLSKRSKQTLGMLPAAYPHAYVGMVASTPPTDRQRQADLKTLMNECPRIFDGTCHQMSGPPCHFQLMENSQPVAMRGSRPISVPLLPRIKAELYNLESANIIRRVVKPTAWVHPFIALPKKNGDIRLVIDFRELNKCIIRPNFETATPFQTVRTIPPGMKFFTVIDALKGYHQVPLDDESINLTTFSTPFGRYQYLRLPFGVSHAGDDYCRRVSEVFDDLPICLRIVEDILVYSATYDEHIEAVRELFHRAAAHNIAINTTKIVFAQPAVTFGGYVVDADGFRPDPELTRAIREFPTPGSITDVRSFFGLFQQVGNFSDQLAAALDPLSPLLKTGYTWEWTTQHEEAFTAARTLLSTVRDLAFYDPKRPTSLHVDASRLNGLGFLLKELDD</sequence>
<dbReference type="Pfam" id="PF00078">
    <property type="entry name" value="RVT_1"/>
    <property type="match status" value="1"/>
</dbReference>
<dbReference type="GO" id="GO:0071897">
    <property type="term" value="P:DNA biosynthetic process"/>
    <property type="evidence" value="ECO:0007669"/>
    <property type="project" value="UniProtKB-ARBA"/>
</dbReference>
<feature type="non-terminal residue" evidence="2">
    <location>
        <position position="711"/>
    </location>
</feature>
<keyword evidence="3" id="KW-1185">Reference proteome</keyword>
<dbReference type="PANTHER" id="PTHR37984">
    <property type="entry name" value="PROTEIN CBG26694"/>
    <property type="match status" value="1"/>
</dbReference>
<proteinExistence type="predicted"/>
<dbReference type="Gene3D" id="3.30.70.270">
    <property type="match status" value="2"/>
</dbReference>
<dbReference type="PANTHER" id="PTHR37984:SF9">
    <property type="entry name" value="INTEGRASE CATALYTIC DOMAIN-CONTAINING PROTEIN"/>
    <property type="match status" value="1"/>
</dbReference>
<feature type="non-terminal residue" evidence="2">
    <location>
        <position position="1"/>
    </location>
</feature>
<comment type="caution">
    <text evidence="2">The sequence shown here is derived from an EMBL/GenBank/DDBJ whole genome shotgun (WGS) entry which is preliminary data.</text>
</comment>
<dbReference type="InterPro" id="IPR043128">
    <property type="entry name" value="Rev_trsase/Diguanyl_cyclase"/>
</dbReference>
<dbReference type="InterPro" id="IPR050951">
    <property type="entry name" value="Retrovirus_Pol_polyprotein"/>
</dbReference>
<evidence type="ECO:0000313" key="2">
    <source>
        <dbReference type="EMBL" id="KZS20379.1"/>
    </source>
</evidence>
<dbReference type="AlphaFoldDB" id="A0A162RBH1"/>
<dbReference type="InterPro" id="IPR000477">
    <property type="entry name" value="RT_dom"/>
</dbReference>
<evidence type="ECO:0000259" key="1">
    <source>
        <dbReference type="PROSITE" id="PS50878"/>
    </source>
</evidence>
<accession>A0A162RBH1</accession>
<dbReference type="CDD" id="cd01647">
    <property type="entry name" value="RT_LTR"/>
    <property type="match status" value="1"/>
</dbReference>
<gene>
    <name evidence="2" type="ORF">APZ42_012946</name>
</gene>
<dbReference type="STRING" id="35525.A0A162RBH1"/>